<dbReference type="EMBL" id="KV918809">
    <property type="protein sequence ID" value="OSX78607.1"/>
    <property type="molecule type" value="Genomic_DNA"/>
</dbReference>
<dbReference type="AlphaFoldDB" id="A0A1X6PCL0"/>
<evidence type="ECO:0000256" key="2">
    <source>
        <dbReference type="SAM" id="SignalP"/>
    </source>
</evidence>
<feature type="compositionally biased region" description="Gly residues" evidence="1">
    <location>
        <begin position="271"/>
        <end position="282"/>
    </location>
</feature>
<reference evidence="3 4" key="1">
    <citation type="submission" date="2017-03" db="EMBL/GenBank/DDBJ databases">
        <title>WGS assembly of Porphyra umbilicalis.</title>
        <authorList>
            <person name="Brawley S.H."/>
            <person name="Blouin N.A."/>
            <person name="Ficko-Blean E."/>
            <person name="Wheeler G.L."/>
            <person name="Lohr M."/>
            <person name="Goodson H.V."/>
            <person name="Jenkins J.W."/>
            <person name="Blaby-Haas C.E."/>
            <person name="Helliwell K.E."/>
            <person name="Chan C."/>
            <person name="Marriage T."/>
            <person name="Bhattacharya D."/>
            <person name="Klein A.S."/>
            <person name="Badis Y."/>
            <person name="Brodie J."/>
            <person name="Cao Y."/>
            <person name="Collen J."/>
            <person name="Dittami S.M."/>
            <person name="Gachon C.M."/>
            <person name="Green B.R."/>
            <person name="Karpowicz S."/>
            <person name="Kim J.W."/>
            <person name="Kudahl U."/>
            <person name="Lin S."/>
            <person name="Michel G."/>
            <person name="Mittag M."/>
            <person name="Olson B.J."/>
            <person name="Pangilinan J."/>
            <person name="Peng Y."/>
            <person name="Qiu H."/>
            <person name="Shu S."/>
            <person name="Singer J.T."/>
            <person name="Smith A.G."/>
            <person name="Sprecher B.N."/>
            <person name="Wagner V."/>
            <person name="Wang W."/>
            <person name="Wang Z.-Y."/>
            <person name="Yan J."/>
            <person name="Yarish C."/>
            <person name="Zoeuner-Riek S."/>
            <person name="Zhuang Y."/>
            <person name="Zou Y."/>
            <person name="Lindquist E.A."/>
            <person name="Grimwood J."/>
            <person name="Barry K."/>
            <person name="Rokhsar D.S."/>
            <person name="Schmutz J."/>
            <person name="Stiller J.W."/>
            <person name="Grossman A.R."/>
            <person name="Prochnik S.E."/>
        </authorList>
    </citation>
    <scope>NUCLEOTIDE SEQUENCE [LARGE SCALE GENOMIC DNA]</scope>
    <source>
        <strain evidence="3">4086291</strain>
    </source>
</reference>
<accession>A0A1X6PCL0</accession>
<gene>
    <name evidence="3" type="ORF">BU14_0105s0025</name>
</gene>
<name>A0A1X6PCL0_PORUM</name>
<sequence length="642" mass="66242">MTPAIAMPAAGVFSLVIRLVAGVAPIDSVNGSNVPFLFLVHLAMHFRNLAFVHSAEDTARLANYVQGLLEKASVDDATAVLASALCVDVELLDVTERVVVSKHFQNQPFLFNVTASLAMINPRMRERAWICRNILLLDGFQLPAPQAGPGSARSPVLAAVESLAVAKTVAEMVRNSNTGLPLCCTAEMVEPAVDEAAGGGEADDGITPAAGLSRPPAVKVSFLWRDAYKSDPASKALVDRLRRRMIPAGRGATVPAPGAADGRGRGPRTSPGGGASAAGAGGARPPAVPVVPGVAKPARRKRGGRTTPRDRGATTKSVRSVRSDAVKAQLAAAEELVARAFQDEQHRTVVVQPPYTVREVEANQIWPHGGILLVAQFPFSIDDSWRARLKEWRGNCTKVIASTTGKACLFDPAVATPTATDGALRVDLVAARGSRRTGTEVAGGEGDGEEEEGSDDNGEEANQGGGGGDGGRGSSEDGSNQTFHRAVDGNERAGTAGTRGGGGGRRGGGGDDGNGGGSGGSGGSGATGRSGNTTGASQQDGVSLVAAPAFESVSLGLHDILLRALKTTNAGVGLPVGQVVRMRTITCSPPSPFSLTFQFRFPKDLDTTKASECEMQDRNHIAIGFPVCTPPAAGSSSRMMLD</sequence>
<keyword evidence="4" id="KW-1185">Reference proteome</keyword>
<feature type="compositionally biased region" description="Gly residues" evidence="1">
    <location>
        <begin position="463"/>
        <end position="473"/>
    </location>
</feature>
<feature type="chain" id="PRO_5010874142" evidence="2">
    <location>
        <begin position="23"/>
        <end position="642"/>
    </location>
</feature>
<evidence type="ECO:0000256" key="1">
    <source>
        <dbReference type="SAM" id="MobiDB-lite"/>
    </source>
</evidence>
<feature type="compositionally biased region" description="Acidic residues" evidence="1">
    <location>
        <begin position="446"/>
        <end position="459"/>
    </location>
</feature>
<proteinExistence type="predicted"/>
<feature type="region of interest" description="Disordered" evidence="1">
    <location>
        <begin position="434"/>
        <end position="539"/>
    </location>
</feature>
<feature type="compositionally biased region" description="Gly residues" evidence="1">
    <location>
        <begin position="497"/>
        <end position="528"/>
    </location>
</feature>
<keyword evidence="2" id="KW-0732">Signal</keyword>
<organism evidence="3 4">
    <name type="scientific">Porphyra umbilicalis</name>
    <name type="common">Purple laver</name>
    <name type="synonym">Red alga</name>
    <dbReference type="NCBI Taxonomy" id="2786"/>
    <lineage>
        <taxon>Eukaryota</taxon>
        <taxon>Rhodophyta</taxon>
        <taxon>Bangiophyceae</taxon>
        <taxon>Bangiales</taxon>
        <taxon>Bangiaceae</taxon>
        <taxon>Porphyra</taxon>
    </lineage>
</organism>
<dbReference type="Proteomes" id="UP000218209">
    <property type="component" value="Unassembled WGS sequence"/>
</dbReference>
<feature type="signal peptide" evidence="2">
    <location>
        <begin position="1"/>
        <end position="22"/>
    </location>
</feature>
<evidence type="ECO:0000313" key="3">
    <source>
        <dbReference type="EMBL" id="OSX78607.1"/>
    </source>
</evidence>
<protein>
    <submittedName>
        <fullName evidence="3">Uncharacterized protein</fullName>
    </submittedName>
</protein>
<evidence type="ECO:0000313" key="4">
    <source>
        <dbReference type="Proteomes" id="UP000218209"/>
    </source>
</evidence>
<feature type="region of interest" description="Disordered" evidence="1">
    <location>
        <begin position="248"/>
        <end position="320"/>
    </location>
</feature>